<evidence type="ECO:0000259" key="6">
    <source>
        <dbReference type="PROSITE" id="PS51898"/>
    </source>
</evidence>
<dbReference type="AlphaFoldDB" id="A0A9W3PE43"/>
<keyword evidence="3 5" id="KW-0238">DNA-binding</keyword>
<dbReference type="InterPro" id="IPR010998">
    <property type="entry name" value="Integrase_recombinase_N"/>
</dbReference>
<name>A0A9W3PE43_BACTU</name>
<dbReference type="Proteomes" id="UP000018566">
    <property type="component" value="Chromosome"/>
</dbReference>
<sequence>MASFRKRNDKWEYRIRYKEMGKYKETSKGGFKTKKEAQLAAAKIEEKIANGINMQSSNMTFYDYMYEWLETYKKGNVSPGTYRIYEKNIRIYVLPAFGDMKLKDLTRIRYQGFINKLLEHLTKKTVKTIHATIHQALDIAVNELEIISKNPSTKAKIKERHVLNKKHIVKCYDIDELDSFLNYILIQKESYKYYSLFMFLSRTGLRIGECLALQWTDIDFNTKSLHITKTLLSTTRTDSIIFGPPKNKNSVRTISIDTSTLSILKKIKIEQTKNILKHGKYYKNYNFIFTHEDNSCMLHTGTLKFLQRVCKESEQKYITLHGFRHTHAVHLLQSGANLKYVSERLGHSTIDMTANVYLHVTKSMEETSVNQYDDFLKSRGQIVGKH</sequence>
<dbReference type="Pfam" id="PF00589">
    <property type="entry name" value="Phage_integrase"/>
    <property type="match status" value="1"/>
</dbReference>
<evidence type="ECO:0000256" key="4">
    <source>
        <dbReference type="ARBA" id="ARBA00023172"/>
    </source>
</evidence>
<evidence type="ECO:0000313" key="9">
    <source>
        <dbReference type="Proteomes" id="UP000018566"/>
    </source>
</evidence>
<evidence type="ECO:0000256" key="5">
    <source>
        <dbReference type="PROSITE-ProRule" id="PRU01248"/>
    </source>
</evidence>
<dbReference type="EMBL" id="CP005935">
    <property type="protein sequence ID" value="AHA69925.1"/>
    <property type="molecule type" value="Genomic_DNA"/>
</dbReference>
<dbReference type="SUPFAM" id="SSF56349">
    <property type="entry name" value="DNA breaking-rejoining enzymes"/>
    <property type="match status" value="1"/>
</dbReference>
<dbReference type="PROSITE" id="PS51900">
    <property type="entry name" value="CB"/>
    <property type="match status" value="1"/>
</dbReference>
<reference evidence="8 9" key="1">
    <citation type="submission" date="2013-05" db="EMBL/GenBank/DDBJ databases">
        <title>Complete genome sequence of Bacillus thuringiensis YBT-1518, a typical strain with high toxicity to nematode.</title>
        <authorList>
            <person name="Wang P."/>
            <person name="Zhang C."/>
            <person name="Guo M."/>
            <person name="Guo S."/>
            <person name="Zhu Y."/>
            <person name="Zheng J."/>
            <person name="Zhu L."/>
            <person name="Ruan L."/>
            <person name="Peng D."/>
            <person name="Sun M."/>
        </authorList>
    </citation>
    <scope>NUCLEOTIDE SEQUENCE [LARGE SCALE GENOMIC DNA]</scope>
    <source>
        <strain evidence="8 9">YBT-1518</strain>
    </source>
</reference>
<dbReference type="KEGG" id="bthu:YBT1518_03520"/>
<dbReference type="Pfam" id="PF14659">
    <property type="entry name" value="Phage_int_SAM_3"/>
    <property type="match status" value="1"/>
</dbReference>
<dbReference type="PANTHER" id="PTHR30349:SF64">
    <property type="entry name" value="PROPHAGE INTEGRASE INTD-RELATED"/>
    <property type="match status" value="1"/>
</dbReference>
<gene>
    <name evidence="8" type="ORF">YBT1518_03520</name>
</gene>
<dbReference type="PROSITE" id="PS51898">
    <property type="entry name" value="TYR_RECOMBINASE"/>
    <property type="match status" value="1"/>
</dbReference>
<accession>A0A9W3PE43</accession>
<evidence type="ECO:0000256" key="1">
    <source>
        <dbReference type="ARBA" id="ARBA00008857"/>
    </source>
</evidence>
<dbReference type="RefSeq" id="WP_023521054.1">
    <property type="nucleotide sequence ID" value="NC_022873.1"/>
</dbReference>
<dbReference type="Gene3D" id="1.10.443.10">
    <property type="entry name" value="Intergrase catalytic core"/>
    <property type="match status" value="1"/>
</dbReference>
<dbReference type="GO" id="GO:0003677">
    <property type="term" value="F:DNA binding"/>
    <property type="evidence" value="ECO:0007669"/>
    <property type="project" value="UniProtKB-UniRule"/>
</dbReference>
<evidence type="ECO:0000256" key="3">
    <source>
        <dbReference type="ARBA" id="ARBA00023125"/>
    </source>
</evidence>
<comment type="similarity">
    <text evidence="1">Belongs to the 'phage' integrase family.</text>
</comment>
<dbReference type="GO" id="GO:0006310">
    <property type="term" value="P:DNA recombination"/>
    <property type="evidence" value="ECO:0007669"/>
    <property type="project" value="UniProtKB-KW"/>
</dbReference>
<evidence type="ECO:0000313" key="8">
    <source>
        <dbReference type="EMBL" id="AHA69925.1"/>
    </source>
</evidence>
<protein>
    <submittedName>
        <fullName evidence="8">Tyrosine recombinase XerC</fullName>
    </submittedName>
</protein>
<dbReference type="InterPro" id="IPR013762">
    <property type="entry name" value="Integrase-like_cat_sf"/>
</dbReference>
<dbReference type="InterPro" id="IPR004107">
    <property type="entry name" value="Integrase_SAM-like_N"/>
</dbReference>
<dbReference type="InterPro" id="IPR050090">
    <property type="entry name" value="Tyrosine_recombinase_XerCD"/>
</dbReference>
<proteinExistence type="inferred from homology"/>
<feature type="domain" description="Tyr recombinase" evidence="6">
    <location>
        <begin position="167"/>
        <end position="373"/>
    </location>
</feature>
<dbReference type="GO" id="GO:0015074">
    <property type="term" value="P:DNA integration"/>
    <property type="evidence" value="ECO:0007669"/>
    <property type="project" value="UniProtKB-KW"/>
</dbReference>
<feature type="domain" description="Core-binding (CB)" evidence="7">
    <location>
        <begin position="59"/>
        <end position="141"/>
    </location>
</feature>
<dbReference type="Pfam" id="PF14657">
    <property type="entry name" value="Arm-DNA-bind_4"/>
    <property type="match status" value="1"/>
</dbReference>
<evidence type="ECO:0000256" key="2">
    <source>
        <dbReference type="ARBA" id="ARBA00022908"/>
    </source>
</evidence>
<keyword evidence="2" id="KW-0229">DNA integration</keyword>
<dbReference type="InterPro" id="IPR002104">
    <property type="entry name" value="Integrase_catalytic"/>
</dbReference>
<organism evidence="8 9">
    <name type="scientific">Bacillus thuringiensis YBT-1518</name>
    <dbReference type="NCBI Taxonomy" id="529122"/>
    <lineage>
        <taxon>Bacteria</taxon>
        <taxon>Bacillati</taxon>
        <taxon>Bacillota</taxon>
        <taxon>Bacilli</taxon>
        <taxon>Bacillales</taxon>
        <taxon>Bacillaceae</taxon>
        <taxon>Bacillus</taxon>
        <taxon>Bacillus cereus group</taxon>
    </lineage>
</organism>
<dbReference type="InterPro" id="IPR044068">
    <property type="entry name" value="CB"/>
</dbReference>
<dbReference type="Gene3D" id="1.10.150.130">
    <property type="match status" value="1"/>
</dbReference>
<dbReference type="InterPro" id="IPR011010">
    <property type="entry name" value="DNA_brk_join_enz"/>
</dbReference>
<dbReference type="InterPro" id="IPR028259">
    <property type="entry name" value="AP2-like_int_N"/>
</dbReference>
<evidence type="ECO:0000259" key="7">
    <source>
        <dbReference type="PROSITE" id="PS51900"/>
    </source>
</evidence>
<dbReference type="CDD" id="cd01189">
    <property type="entry name" value="INT_ICEBs1_C_like"/>
    <property type="match status" value="1"/>
</dbReference>
<dbReference type="PANTHER" id="PTHR30349">
    <property type="entry name" value="PHAGE INTEGRASE-RELATED"/>
    <property type="match status" value="1"/>
</dbReference>
<keyword evidence="4" id="KW-0233">DNA recombination</keyword>